<dbReference type="CDD" id="cd02858">
    <property type="entry name" value="E_set_Esterase_N"/>
    <property type="match status" value="1"/>
</dbReference>
<dbReference type="Proteomes" id="UP000216189">
    <property type="component" value="Unassembled WGS sequence"/>
</dbReference>
<dbReference type="Gene3D" id="2.60.40.10">
    <property type="entry name" value="Immunoglobulins"/>
    <property type="match status" value="1"/>
</dbReference>
<dbReference type="InterPro" id="IPR029058">
    <property type="entry name" value="AB_hydrolase_fold"/>
</dbReference>
<evidence type="ECO:0000313" key="2">
    <source>
        <dbReference type="EMBL" id="GJG28306.1"/>
    </source>
</evidence>
<dbReference type="Proteomes" id="UP000887043">
    <property type="component" value="Unassembled WGS sequence"/>
</dbReference>
<dbReference type="SUPFAM" id="SSF53474">
    <property type="entry name" value="alpha/beta-Hydrolases"/>
    <property type="match status" value="1"/>
</dbReference>
<dbReference type="EMBL" id="NPJF01000025">
    <property type="protein sequence ID" value="OYP56022.1"/>
    <property type="molecule type" value="Genomic_DNA"/>
</dbReference>
<dbReference type="Pfam" id="PF00756">
    <property type="entry name" value="Esterase"/>
    <property type="match status" value="1"/>
</dbReference>
<keyword evidence="1" id="KW-0732">Signal</keyword>
<protein>
    <submittedName>
        <fullName evidence="3">Esterase</fullName>
    </submittedName>
</protein>
<name>A0AA37HXC6_SEGBR</name>
<feature type="chain" id="PRO_5041271335" evidence="1">
    <location>
        <begin position="29"/>
        <end position="392"/>
    </location>
</feature>
<dbReference type="AlphaFoldDB" id="A0AA37HXC6"/>
<keyword evidence="4" id="KW-1185">Reference proteome</keyword>
<dbReference type="GO" id="GO:0016747">
    <property type="term" value="F:acyltransferase activity, transferring groups other than amino-acyl groups"/>
    <property type="evidence" value="ECO:0007669"/>
    <property type="project" value="TreeGrafter"/>
</dbReference>
<evidence type="ECO:0000313" key="5">
    <source>
        <dbReference type="Proteomes" id="UP000887043"/>
    </source>
</evidence>
<reference evidence="2" key="2">
    <citation type="submission" date="2021-08" db="EMBL/GenBank/DDBJ databases">
        <title>Prevotella lacticifex sp. nov., isolated from rumen of cow.</title>
        <authorList>
            <person name="Shinkai T."/>
            <person name="Ikeyama N."/>
            <person name="Kumagai M."/>
            <person name="Ohmori H."/>
            <person name="Sakamoto M."/>
            <person name="Ohkuma M."/>
            <person name="Mitsumori M."/>
        </authorList>
    </citation>
    <scope>NUCLEOTIDE SEQUENCE</scope>
    <source>
        <strain evidence="2">DSM 11371</strain>
    </source>
</reference>
<proteinExistence type="predicted"/>
<dbReference type="InterPro" id="IPR000801">
    <property type="entry name" value="Esterase-like"/>
</dbReference>
<dbReference type="Gene3D" id="3.40.50.1820">
    <property type="entry name" value="alpha/beta hydrolase"/>
    <property type="match status" value="1"/>
</dbReference>
<comment type="caution">
    <text evidence="2">The sequence shown here is derived from an EMBL/GenBank/DDBJ whole genome shotgun (WGS) entry which is preliminary data.</text>
</comment>
<sequence>MKQIIFASKCMLTLALTLASVHVAPAFGQTINVPADAVVASTAEPGNQFPKVDSQRRAYFTLSAPEAKDVKVDICGKKYDMKRDEKGVWSAVTDPLVVGFHYYFMIVDGVRMSDPASDTFFGCHVQASGIEIPEGKEGDYYRLQQGVAKGQVRSMQYFAKSTGQWRRAMVYTPAEYEQGNKRYPVLYLQHGMGEDETGWSKQGMMMNILDNAIAKGDAVPMIVVMESGDVKAPFNFASGASNKAGNSQYGASFYKVLLNDLIPTVEKTFRTYTDRDHRAMAGLSWGGHQTFDMVFTNLDKFSYAGAFSGAIFGLDIHATYDGIFSRPKEVNSKLHYLFMGYGSEEHWIGTQGLAKQLQQAGIKLDTYVSQGTDHEWLTWRRCLNQFIPHLFK</sequence>
<dbReference type="SUPFAM" id="SSF81296">
    <property type="entry name" value="E set domains"/>
    <property type="match status" value="1"/>
</dbReference>
<evidence type="ECO:0000313" key="3">
    <source>
        <dbReference type="EMBL" id="OYP56022.1"/>
    </source>
</evidence>
<dbReference type="EMBL" id="BPTR01000001">
    <property type="protein sequence ID" value="GJG28306.1"/>
    <property type="molecule type" value="Genomic_DNA"/>
</dbReference>
<gene>
    <name evidence="3" type="ORF">CIK91_04345</name>
    <name evidence="2" type="ORF">PRRU23_20060</name>
</gene>
<dbReference type="PANTHER" id="PTHR48098">
    <property type="entry name" value="ENTEROCHELIN ESTERASE-RELATED"/>
    <property type="match status" value="1"/>
</dbReference>
<dbReference type="InterPro" id="IPR014756">
    <property type="entry name" value="Ig_E-set"/>
</dbReference>
<dbReference type="InterPro" id="IPR013783">
    <property type="entry name" value="Ig-like_fold"/>
</dbReference>
<reference evidence="3 4" key="1">
    <citation type="submission" date="2017-08" db="EMBL/GenBank/DDBJ databases">
        <title>Comparative genomics of non-oral Prevotella species.</title>
        <authorList>
            <person name="Accetto T."/>
            <person name="Nograsek B."/>
            <person name="Avgustin G."/>
        </authorList>
    </citation>
    <scope>NUCLEOTIDE SEQUENCE [LARGE SCALE GENOMIC DNA]</scope>
    <source>
        <strain evidence="3 4">TC1-1</strain>
    </source>
</reference>
<dbReference type="InterPro" id="IPR050583">
    <property type="entry name" value="Mycobacterial_A85_antigen"/>
</dbReference>
<dbReference type="PANTHER" id="PTHR48098:SF1">
    <property type="entry name" value="DIACYLGLYCEROL ACYLTRANSFERASE_MYCOLYLTRANSFERASE AG85A"/>
    <property type="match status" value="1"/>
</dbReference>
<organism evidence="2 5">
    <name type="scientific">Segatella bryantii</name>
    <name type="common">Prevotella bryantii</name>
    <dbReference type="NCBI Taxonomy" id="77095"/>
    <lineage>
        <taxon>Bacteria</taxon>
        <taxon>Pseudomonadati</taxon>
        <taxon>Bacteroidota</taxon>
        <taxon>Bacteroidia</taxon>
        <taxon>Bacteroidales</taxon>
        <taxon>Prevotellaceae</taxon>
        <taxon>Segatella</taxon>
    </lineage>
</organism>
<feature type="signal peptide" evidence="1">
    <location>
        <begin position="1"/>
        <end position="28"/>
    </location>
</feature>
<accession>A0AA37HXC6</accession>
<evidence type="ECO:0000313" key="4">
    <source>
        <dbReference type="Proteomes" id="UP000216189"/>
    </source>
</evidence>
<evidence type="ECO:0000256" key="1">
    <source>
        <dbReference type="SAM" id="SignalP"/>
    </source>
</evidence>